<dbReference type="InterPro" id="IPR049560">
    <property type="entry name" value="MeTrfase_RsmB-F_NOP2_cat"/>
</dbReference>
<dbReference type="EC" id="2.1.1.178" evidence="7"/>
<dbReference type="CDD" id="cd02440">
    <property type="entry name" value="AdoMet_MTases"/>
    <property type="match status" value="1"/>
</dbReference>
<dbReference type="InterPro" id="IPR023545">
    <property type="entry name" value="rRNA_ssu_MeTfrase_F"/>
</dbReference>
<dbReference type="InterPro" id="IPR001678">
    <property type="entry name" value="MeTrfase_RsmB-F_NOP2_dom"/>
</dbReference>
<dbReference type="Pfam" id="PF01189">
    <property type="entry name" value="Methyltr_RsmB-F"/>
    <property type="match status" value="1"/>
</dbReference>
<evidence type="ECO:0000256" key="3">
    <source>
        <dbReference type="ARBA" id="ARBA00022603"/>
    </source>
</evidence>
<dbReference type="EMBL" id="VMKJ01000012">
    <property type="protein sequence ID" value="TVO36984.1"/>
    <property type="molecule type" value="Genomic_DNA"/>
</dbReference>
<dbReference type="Pfam" id="PF21150">
    <property type="entry name" value="YebU_pre-PUA_dom"/>
    <property type="match status" value="1"/>
</dbReference>
<evidence type="ECO:0000259" key="9">
    <source>
        <dbReference type="PROSITE" id="PS51686"/>
    </source>
</evidence>
<evidence type="ECO:0000256" key="2">
    <source>
        <dbReference type="ARBA" id="ARBA00022552"/>
    </source>
</evidence>
<name>A0A557P8K0_9VIBR</name>
<comment type="catalytic activity">
    <reaction evidence="7">
        <text>cytidine(1407) in 16S rRNA + S-adenosyl-L-methionine = 5-methylcytidine(1407) in 16S rRNA + S-adenosyl-L-homocysteine + H(+)</text>
        <dbReference type="Rhea" id="RHEA:42756"/>
        <dbReference type="Rhea" id="RHEA-COMP:10223"/>
        <dbReference type="Rhea" id="RHEA-COMP:10224"/>
        <dbReference type="ChEBI" id="CHEBI:15378"/>
        <dbReference type="ChEBI" id="CHEBI:57856"/>
        <dbReference type="ChEBI" id="CHEBI:59789"/>
        <dbReference type="ChEBI" id="CHEBI:74483"/>
        <dbReference type="ChEBI" id="CHEBI:82748"/>
        <dbReference type="EC" id="2.1.1.178"/>
    </reaction>
</comment>
<dbReference type="InterPro" id="IPR029063">
    <property type="entry name" value="SAM-dependent_MTases_sf"/>
</dbReference>
<dbReference type="GO" id="GO:0070475">
    <property type="term" value="P:rRNA base methylation"/>
    <property type="evidence" value="ECO:0007669"/>
    <property type="project" value="TreeGrafter"/>
</dbReference>
<keyword evidence="6 7" id="KW-0694">RNA-binding</keyword>
<dbReference type="PANTHER" id="PTHR22807:SF30">
    <property type="entry name" value="28S RRNA (CYTOSINE(4447)-C(5))-METHYLTRANSFERASE-RELATED"/>
    <property type="match status" value="1"/>
</dbReference>
<evidence type="ECO:0000256" key="5">
    <source>
        <dbReference type="ARBA" id="ARBA00022691"/>
    </source>
</evidence>
<keyword evidence="1 7" id="KW-0963">Cytoplasm</keyword>
<evidence type="ECO:0000256" key="8">
    <source>
        <dbReference type="PROSITE-ProRule" id="PRU01023"/>
    </source>
</evidence>
<feature type="active site" description="Nucleophile" evidence="7 8">
    <location>
        <position position="245"/>
    </location>
</feature>
<dbReference type="GO" id="GO:0003723">
    <property type="term" value="F:RNA binding"/>
    <property type="evidence" value="ECO:0007669"/>
    <property type="project" value="UniProtKB-UniRule"/>
</dbReference>
<feature type="binding site" evidence="7 8">
    <location>
        <position position="174"/>
    </location>
    <ligand>
        <name>S-adenosyl-L-methionine</name>
        <dbReference type="ChEBI" id="CHEBI:59789"/>
    </ligand>
</feature>
<evidence type="ECO:0000256" key="7">
    <source>
        <dbReference type="HAMAP-Rule" id="MF_01579"/>
    </source>
</evidence>
<dbReference type="Pfam" id="PF17125">
    <property type="entry name" value="Methyltr_RsmF_N"/>
    <property type="match status" value="1"/>
</dbReference>
<sequence>MHSNVKLPNEFLELVKSTMPSHLSMADFIAACQRPLRRSIRVNTLKTDVITFKTVSAKKGWKLSPIPWCEEGFWIERGDESVPLGNTAEHLAGLFYIQEASSMLPVSALLKDNDKLNLVLDMAAAPGSKTTQIAAAMNNQGAMVANEYAASRVKVLSANIQRCGVHNTALSNFDARVFGGWLPEHFDTILLDAPCSGEGTVRKDADAMSNWDLESVSEIAETQKALIESAFYALKPGGTITYSTCTLNQQENQQVCLHLKQKFGDAVEFLPLGDLFENAEKALTEHGFLHIYPQIFDSEGFFVAKIKKLSSVQAPEVKKRLGKFPFEAANDKTCLQIQQELQSTLGLDIPTSSQIWLRDQEVWLFPAAMTHMIGELRFSRIGLKLAEVLKPSKKKNAPLYRWQHEAIMALGKASNAKSVELSIEDAREWFMGRDVRPNIESGIGEVMVTHSSAVIGLGKWVGNRIKNGLPRELVRDKNLF</sequence>
<organism evidence="10 11">
    <name type="scientific">Vibrio algivorus</name>
    <dbReference type="NCBI Taxonomy" id="1667024"/>
    <lineage>
        <taxon>Bacteria</taxon>
        <taxon>Pseudomonadati</taxon>
        <taxon>Pseudomonadota</taxon>
        <taxon>Gammaproteobacteria</taxon>
        <taxon>Vibrionales</taxon>
        <taxon>Vibrionaceae</taxon>
        <taxon>Vibrio</taxon>
    </lineage>
</organism>
<dbReference type="RefSeq" id="WP_144387993.1">
    <property type="nucleotide sequence ID" value="NZ_CANNCB010000008.1"/>
</dbReference>
<gene>
    <name evidence="7 10" type="primary">rsmF</name>
    <name evidence="10" type="ORF">FOF44_07860</name>
</gene>
<dbReference type="NCBIfam" id="TIGR00446">
    <property type="entry name" value="nop2p"/>
    <property type="match status" value="1"/>
</dbReference>
<feature type="binding site" evidence="7 8">
    <location>
        <position position="147"/>
    </location>
    <ligand>
        <name>S-adenosyl-L-methionine</name>
        <dbReference type="ChEBI" id="CHEBI:59789"/>
    </ligand>
</feature>
<evidence type="ECO:0000256" key="1">
    <source>
        <dbReference type="ARBA" id="ARBA00022490"/>
    </source>
</evidence>
<protein>
    <recommendedName>
        <fullName evidence="7">Ribosomal RNA small subunit methyltransferase F</fullName>
        <ecNumber evidence="7">2.1.1.178</ecNumber>
    </recommendedName>
    <alternativeName>
        <fullName evidence="7">16S rRNA m5C1407 methyltransferase</fullName>
    </alternativeName>
    <alternativeName>
        <fullName evidence="7">rRNA (cytosine-C(5)-)-methyltransferase RsmF</fullName>
    </alternativeName>
</protein>
<dbReference type="PROSITE" id="PS51686">
    <property type="entry name" value="SAM_MT_RSMB_NOP"/>
    <property type="match status" value="1"/>
</dbReference>
<dbReference type="InterPro" id="IPR023267">
    <property type="entry name" value="RCMT"/>
</dbReference>
<feature type="binding site" evidence="7 8">
    <location>
        <begin position="123"/>
        <end position="129"/>
    </location>
    <ligand>
        <name>S-adenosyl-L-methionine</name>
        <dbReference type="ChEBI" id="CHEBI:59789"/>
    </ligand>
</feature>
<dbReference type="Proteomes" id="UP000319828">
    <property type="component" value="Unassembled WGS sequence"/>
</dbReference>
<proteinExistence type="inferred from homology"/>
<dbReference type="HAMAP" id="MF_01579">
    <property type="entry name" value="16SrRNA_methyltr_F"/>
    <property type="match status" value="1"/>
</dbReference>
<dbReference type="Gene3D" id="3.40.50.150">
    <property type="entry name" value="Vaccinia Virus protein VP39"/>
    <property type="match status" value="1"/>
</dbReference>
<dbReference type="AlphaFoldDB" id="A0A557P8K0"/>
<feature type="domain" description="SAM-dependent MTase RsmB/NOP-type" evidence="9">
    <location>
        <begin position="28"/>
        <end position="309"/>
    </location>
</feature>
<feature type="binding site" evidence="7 8">
    <location>
        <position position="192"/>
    </location>
    <ligand>
        <name>S-adenosyl-L-methionine</name>
        <dbReference type="ChEBI" id="CHEBI:59789"/>
    </ligand>
</feature>
<dbReference type="PANTHER" id="PTHR22807">
    <property type="entry name" value="NOP2 YEAST -RELATED NOL1/NOP2/FMU SUN DOMAIN-CONTAINING"/>
    <property type="match status" value="1"/>
</dbReference>
<comment type="caution">
    <text evidence="10">The sequence shown here is derived from an EMBL/GenBank/DDBJ whole genome shotgun (WGS) entry which is preliminary data.</text>
</comment>
<comment type="function">
    <text evidence="7">Specifically methylates the cytosine at position 1407 (m5C1407) of 16S rRNA.</text>
</comment>
<dbReference type="GO" id="GO:0005737">
    <property type="term" value="C:cytoplasm"/>
    <property type="evidence" value="ECO:0007669"/>
    <property type="project" value="UniProtKB-SubCell"/>
</dbReference>
<accession>A0A557P8K0</accession>
<evidence type="ECO:0000313" key="10">
    <source>
        <dbReference type="EMBL" id="TVO36984.1"/>
    </source>
</evidence>
<dbReference type="InterPro" id="IPR027391">
    <property type="entry name" value="Nol1_Nop2_Fmu_2"/>
</dbReference>
<dbReference type="GO" id="GO:0009383">
    <property type="term" value="F:rRNA (cytosine-C5-)-methyltransferase activity"/>
    <property type="evidence" value="ECO:0007669"/>
    <property type="project" value="TreeGrafter"/>
</dbReference>
<comment type="subcellular location">
    <subcellularLocation>
        <location evidence="7">Cytoplasm</location>
    </subcellularLocation>
</comment>
<dbReference type="Gene3D" id="3.10.450.720">
    <property type="match status" value="1"/>
</dbReference>
<reference evidence="10 11" key="1">
    <citation type="submission" date="2019-07" db="EMBL/GenBank/DDBJ databases">
        <title>The draft genome sequence of Vibrio algivorus M1486.</title>
        <authorList>
            <person name="Meng X."/>
        </authorList>
    </citation>
    <scope>NUCLEOTIDE SEQUENCE [LARGE SCALE GENOMIC DNA]</scope>
    <source>
        <strain evidence="10 11">M1486</strain>
    </source>
</reference>
<dbReference type="PRINTS" id="PR02008">
    <property type="entry name" value="RCMTFAMILY"/>
</dbReference>
<keyword evidence="5 7" id="KW-0949">S-adenosyl-L-methionine</keyword>
<evidence type="ECO:0000256" key="6">
    <source>
        <dbReference type="ARBA" id="ARBA00022884"/>
    </source>
</evidence>
<dbReference type="SUPFAM" id="SSF53335">
    <property type="entry name" value="S-adenosyl-L-methionine-dependent methyltransferases"/>
    <property type="match status" value="1"/>
</dbReference>
<evidence type="ECO:0000256" key="4">
    <source>
        <dbReference type="ARBA" id="ARBA00022679"/>
    </source>
</evidence>
<dbReference type="OrthoDB" id="9810297at2"/>
<dbReference type="NCBIfam" id="NF008898">
    <property type="entry name" value="PRK11933.1"/>
    <property type="match status" value="1"/>
</dbReference>
<keyword evidence="3 7" id="KW-0489">Methyltransferase</keyword>
<evidence type="ECO:0000313" key="11">
    <source>
        <dbReference type="Proteomes" id="UP000319828"/>
    </source>
</evidence>
<keyword evidence="4 7" id="KW-0808">Transferase</keyword>
<comment type="similarity">
    <text evidence="7 8">Belongs to the class I-like SAM-binding methyltransferase superfamily. RsmB/NOP family.</text>
</comment>
<dbReference type="InterPro" id="IPR031341">
    <property type="entry name" value="Methyltr_RsmF_N"/>
</dbReference>
<dbReference type="Pfam" id="PF13636">
    <property type="entry name" value="Methyltranf_PUA"/>
    <property type="match status" value="1"/>
</dbReference>
<keyword evidence="2 7" id="KW-0698">rRNA processing</keyword>
<dbReference type="InterPro" id="IPR048457">
    <property type="entry name" value="YebU_pre-PUA_dom"/>
</dbReference>
<dbReference type="InterPro" id="IPR011023">
    <property type="entry name" value="Nop2p"/>
</dbReference>